<accession>A0AAV1KN59</accession>
<keyword evidence="3" id="KW-1185">Reference proteome</keyword>
<gene>
    <name evidence="2" type="ORF">PARMNEM_LOCUS4637</name>
</gene>
<evidence type="ECO:0008006" key="4">
    <source>
        <dbReference type="Google" id="ProtNLM"/>
    </source>
</evidence>
<dbReference type="EMBL" id="CAVLGL010000057">
    <property type="protein sequence ID" value="CAK1583217.1"/>
    <property type="molecule type" value="Genomic_DNA"/>
</dbReference>
<dbReference type="PANTHER" id="PTHR20883:SF48">
    <property type="entry name" value="ECTOINE DIOXYGENASE"/>
    <property type="match status" value="1"/>
</dbReference>
<evidence type="ECO:0000256" key="1">
    <source>
        <dbReference type="ARBA" id="ARBA00001962"/>
    </source>
</evidence>
<dbReference type="InterPro" id="IPR008775">
    <property type="entry name" value="Phytyl_CoA_dOase-like"/>
</dbReference>
<dbReference type="Gene3D" id="2.60.120.620">
    <property type="entry name" value="q2cbj1_9rhob like domain"/>
    <property type="match status" value="1"/>
</dbReference>
<evidence type="ECO:0000313" key="2">
    <source>
        <dbReference type="EMBL" id="CAK1583217.1"/>
    </source>
</evidence>
<reference evidence="2 3" key="1">
    <citation type="submission" date="2023-11" db="EMBL/GenBank/DDBJ databases">
        <authorList>
            <person name="Hedman E."/>
            <person name="Englund M."/>
            <person name="Stromberg M."/>
            <person name="Nyberg Akerstrom W."/>
            <person name="Nylinder S."/>
            <person name="Jareborg N."/>
            <person name="Kallberg Y."/>
            <person name="Kronander E."/>
        </authorList>
    </citation>
    <scope>NUCLEOTIDE SEQUENCE [LARGE SCALE GENOMIC DNA]</scope>
</reference>
<dbReference type="GO" id="GO:0016491">
    <property type="term" value="F:oxidoreductase activity"/>
    <property type="evidence" value="ECO:0007669"/>
    <property type="project" value="UniProtKB-ARBA"/>
</dbReference>
<protein>
    <recommendedName>
        <fullName evidence="4">Alpha-ketoglutarate-dependent hypophosphite dioxygenase</fullName>
    </recommendedName>
</protein>
<sequence length="265" mass="30353">MVRLTPEQKQFYKDNGYILIKNPFTEEELTRLCNEYENLFQRKNQDKTESSWVGSDDNFRENNGPYTVKGIHNLQMHHAEFGKVLYHEELLDALEDIMETKNIALHHTKAHYKPPERGASYPMHQDYHYFPYKNDSMVAAFINLDDSSPENGGLFVYPGSHKLGPLDDVGGRETKHFHYVDQSKFPIEKATPVIAQRGDVVVFSYLLVHGSTPNLSTKPRRMLLIQYADAHDEPVAGEKAQPGRGLVLRGVNMNRDATVANRHVE</sequence>
<name>A0AAV1KN59_9NEOP</name>
<dbReference type="Pfam" id="PF05721">
    <property type="entry name" value="PhyH"/>
    <property type="match status" value="1"/>
</dbReference>
<dbReference type="Proteomes" id="UP001314205">
    <property type="component" value="Unassembled WGS sequence"/>
</dbReference>
<evidence type="ECO:0000313" key="3">
    <source>
        <dbReference type="Proteomes" id="UP001314205"/>
    </source>
</evidence>
<proteinExistence type="predicted"/>
<organism evidence="2 3">
    <name type="scientific">Parnassius mnemosyne</name>
    <name type="common">clouded apollo</name>
    <dbReference type="NCBI Taxonomy" id="213953"/>
    <lineage>
        <taxon>Eukaryota</taxon>
        <taxon>Metazoa</taxon>
        <taxon>Ecdysozoa</taxon>
        <taxon>Arthropoda</taxon>
        <taxon>Hexapoda</taxon>
        <taxon>Insecta</taxon>
        <taxon>Pterygota</taxon>
        <taxon>Neoptera</taxon>
        <taxon>Endopterygota</taxon>
        <taxon>Lepidoptera</taxon>
        <taxon>Glossata</taxon>
        <taxon>Ditrysia</taxon>
        <taxon>Papilionoidea</taxon>
        <taxon>Papilionidae</taxon>
        <taxon>Parnassiinae</taxon>
        <taxon>Parnassini</taxon>
        <taxon>Parnassius</taxon>
        <taxon>Driopa</taxon>
    </lineage>
</organism>
<dbReference type="AlphaFoldDB" id="A0AAV1KN59"/>
<comment type="cofactor">
    <cofactor evidence="1">
        <name>Fe cation</name>
        <dbReference type="ChEBI" id="CHEBI:24875"/>
    </cofactor>
</comment>
<dbReference type="SUPFAM" id="SSF51197">
    <property type="entry name" value="Clavaminate synthase-like"/>
    <property type="match status" value="1"/>
</dbReference>
<comment type="caution">
    <text evidence="2">The sequence shown here is derived from an EMBL/GenBank/DDBJ whole genome shotgun (WGS) entry which is preliminary data.</text>
</comment>
<dbReference type="PANTHER" id="PTHR20883">
    <property type="entry name" value="PHYTANOYL-COA DIOXYGENASE DOMAIN CONTAINING 1"/>
    <property type="match status" value="1"/>
</dbReference>
<dbReference type="GO" id="GO:0046872">
    <property type="term" value="F:metal ion binding"/>
    <property type="evidence" value="ECO:0007669"/>
    <property type="project" value="UniProtKB-ARBA"/>
</dbReference>